<feature type="transmembrane region" description="Helical" evidence="16">
    <location>
        <begin position="77"/>
        <end position="95"/>
    </location>
</feature>
<keyword evidence="6" id="KW-0573">Peptidoglycan synthesis</keyword>
<keyword evidence="18" id="KW-1185">Reference proteome</keyword>
<dbReference type="InterPro" id="IPR001182">
    <property type="entry name" value="FtsW/RodA"/>
</dbReference>
<dbReference type="EMBL" id="QCXX01000009">
    <property type="protein sequence ID" value="PUV21676.1"/>
    <property type="molecule type" value="Genomic_DNA"/>
</dbReference>
<dbReference type="Proteomes" id="UP000250831">
    <property type="component" value="Unassembled WGS sequence"/>
</dbReference>
<evidence type="ECO:0000256" key="5">
    <source>
        <dbReference type="ARBA" id="ARBA00022960"/>
    </source>
</evidence>
<reference evidence="17 18" key="1">
    <citation type="submission" date="2018-04" db="EMBL/GenBank/DDBJ databases">
        <title>Sphingobacterium sp. M46 Genome.</title>
        <authorList>
            <person name="Cheng J."/>
            <person name="Li Y."/>
        </authorList>
    </citation>
    <scope>NUCLEOTIDE SEQUENCE [LARGE SCALE GENOMIC DNA]</scope>
    <source>
        <strain evidence="17 18">M46</strain>
    </source>
</reference>
<accession>A0A363NLH4</accession>
<feature type="transmembrane region" description="Helical" evidence="16">
    <location>
        <begin position="47"/>
        <end position="65"/>
    </location>
</feature>
<evidence type="ECO:0000256" key="11">
    <source>
        <dbReference type="ARBA" id="ARBA00038053"/>
    </source>
</evidence>
<keyword evidence="17" id="KW-0132">Cell division</keyword>
<gene>
    <name evidence="17" type="ORF">DCO56_25370</name>
</gene>
<dbReference type="GO" id="GO:0008360">
    <property type="term" value="P:regulation of cell shape"/>
    <property type="evidence" value="ECO:0007669"/>
    <property type="project" value="UniProtKB-KW"/>
</dbReference>
<comment type="subcellular location">
    <subcellularLocation>
        <location evidence="1">Membrane</location>
        <topology evidence="1">Multi-pass membrane protein</topology>
    </subcellularLocation>
</comment>
<dbReference type="OrthoDB" id="9812661at2"/>
<evidence type="ECO:0000313" key="17">
    <source>
        <dbReference type="EMBL" id="PUV21676.1"/>
    </source>
</evidence>
<dbReference type="EC" id="2.4.99.28" evidence="14"/>
<dbReference type="PANTHER" id="PTHR30474">
    <property type="entry name" value="CELL CYCLE PROTEIN"/>
    <property type="match status" value="1"/>
</dbReference>
<comment type="similarity">
    <text evidence="11">Belongs to the SEDS family. FtsW subfamily.</text>
</comment>
<evidence type="ECO:0000256" key="6">
    <source>
        <dbReference type="ARBA" id="ARBA00022984"/>
    </source>
</evidence>
<keyword evidence="3" id="KW-0808">Transferase</keyword>
<proteinExistence type="inferred from homology"/>
<evidence type="ECO:0000256" key="16">
    <source>
        <dbReference type="SAM" id="Phobius"/>
    </source>
</evidence>
<dbReference type="GO" id="GO:0015648">
    <property type="term" value="F:lipid-linked peptidoglycan transporter activity"/>
    <property type="evidence" value="ECO:0007669"/>
    <property type="project" value="TreeGrafter"/>
</dbReference>
<feature type="transmembrane region" description="Helical" evidence="16">
    <location>
        <begin position="352"/>
        <end position="373"/>
    </location>
</feature>
<feature type="transmembrane region" description="Helical" evidence="16">
    <location>
        <begin position="146"/>
        <end position="163"/>
    </location>
</feature>
<feature type="transmembrane region" description="Helical" evidence="16">
    <location>
        <begin position="277"/>
        <end position="303"/>
    </location>
</feature>
<feature type="transmembrane region" description="Helical" evidence="16">
    <location>
        <begin position="14"/>
        <end position="35"/>
    </location>
</feature>
<evidence type="ECO:0000256" key="10">
    <source>
        <dbReference type="ARBA" id="ARBA00033270"/>
    </source>
</evidence>
<dbReference type="PANTHER" id="PTHR30474:SF2">
    <property type="entry name" value="PEPTIDOGLYCAN GLYCOSYLTRANSFERASE FTSW-RELATED"/>
    <property type="match status" value="1"/>
</dbReference>
<keyword evidence="8 16" id="KW-0472">Membrane</keyword>
<feature type="transmembrane region" description="Helical" evidence="16">
    <location>
        <begin position="169"/>
        <end position="185"/>
    </location>
</feature>
<dbReference type="RefSeq" id="WP_108636502.1">
    <property type="nucleotide sequence ID" value="NZ_DAMCKI010000038.1"/>
</dbReference>
<feature type="transmembrane region" description="Helical" evidence="16">
    <location>
        <begin position="115"/>
        <end position="134"/>
    </location>
</feature>
<evidence type="ECO:0000256" key="8">
    <source>
        <dbReference type="ARBA" id="ARBA00023136"/>
    </source>
</evidence>
<dbReference type="AlphaFoldDB" id="A0A363NLH4"/>
<evidence type="ECO:0000256" key="3">
    <source>
        <dbReference type="ARBA" id="ARBA00022679"/>
    </source>
</evidence>
<dbReference type="GO" id="GO:0009252">
    <property type="term" value="P:peptidoglycan biosynthetic process"/>
    <property type="evidence" value="ECO:0007669"/>
    <property type="project" value="UniProtKB-KW"/>
</dbReference>
<organism evidence="17 18">
    <name type="scientific">Sphingobacterium athyrii</name>
    <dbReference type="NCBI Taxonomy" id="2152717"/>
    <lineage>
        <taxon>Bacteria</taxon>
        <taxon>Pseudomonadati</taxon>
        <taxon>Bacteroidota</taxon>
        <taxon>Sphingobacteriia</taxon>
        <taxon>Sphingobacteriales</taxon>
        <taxon>Sphingobacteriaceae</taxon>
        <taxon>Sphingobacterium</taxon>
    </lineage>
</organism>
<keyword evidence="4 16" id="KW-0812">Transmembrane</keyword>
<keyword evidence="5" id="KW-0133">Cell shape</keyword>
<keyword evidence="2" id="KW-0328">Glycosyltransferase</keyword>
<evidence type="ECO:0000256" key="4">
    <source>
        <dbReference type="ARBA" id="ARBA00022692"/>
    </source>
</evidence>
<evidence type="ECO:0000256" key="9">
    <source>
        <dbReference type="ARBA" id="ARBA00032370"/>
    </source>
</evidence>
<sequence>MLQNIMSKLKGDRWIWIIVIILSGWSLLAVYSSVGTLAYKEGKGTEMYLLKHFSIIAIGFVLMYLSHKLDYRYYAGISKILMGITIPLLLFTLLFGSSVNQASRWLTIPGIGMTFQTSDLAKLSLIVFLARMLSRKQEEIKDVKKAFLPIMGSVCGVFVLIAWANMSTAIMLFGVSVLLLLIGRISFKQIAIVSAGVVLLGIIVVSIGPRRATYYSRVKTFLGVEKQDESASPVSFQDDKNYQANNAKIAIATGGLFGKGPGNSVQRNVLPHPYSDFIYAIIIEEYGTVGGVILLFLYLAFMYRCIRIVTMSPKAFGTFLAAGLGFSLTIQALANMAVAVGLGPVTGVPLPLVSMGGTSILFTSVALGIILSVSRNIEELKGKEQLDEKPKPKKVVIGSIPA</sequence>
<comment type="catalytic activity">
    <reaction evidence="15">
        <text>[GlcNAc-(1-&gt;4)-Mur2Ac(oyl-L-Ala-gamma-D-Glu-L-Lys-D-Ala-D-Ala)](n)-di-trans,octa-cis-undecaprenyl diphosphate + beta-D-GlcNAc-(1-&gt;4)-Mur2Ac(oyl-L-Ala-gamma-D-Glu-L-Lys-D-Ala-D-Ala)-di-trans,octa-cis-undecaprenyl diphosphate = [GlcNAc-(1-&gt;4)-Mur2Ac(oyl-L-Ala-gamma-D-Glu-L-Lys-D-Ala-D-Ala)](n+1)-di-trans,octa-cis-undecaprenyl diphosphate + di-trans,octa-cis-undecaprenyl diphosphate + H(+)</text>
        <dbReference type="Rhea" id="RHEA:23708"/>
        <dbReference type="Rhea" id="RHEA-COMP:9602"/>
        <dbReference type="Rhea" id="RHEA-COMP:9603"/>
        <dbReference type="ChEBI" id="CHEBI:15378"/>
        <dbReference type="ChEBI" id="CHEBI:58405"/>
        <dbReference type="ChEBI" id="CHEBI:60033"/>
        <dbReference type="ChEBI" id="CHEBI:78435"/>
        <dbReference type="EC" id="2.4.99.28"/>
    </reaction>
</comment>
<dbReference type="GO" id="GO:0032153">
    <property type="term" value="C:cell division site"/>
    <property type="evidence" value="ECO:0007669"/>
    <property type="project" value="TreeGrafter"/>
</dbReference>
<evidence type="ECO:0000313" key="18">
    <source>
        <dbReference type="Proteomes" id="UP000250831"/>
    </source>
</evidence>
<evidence type="ECO:0000256" key="14">
    <source>
        <dbReference type="ARBA" id="ARBA00044770"/>
    </source>
</evidence>
<comment type="caution">
    <text evidence="17">The sequence shown here is derived from an EMBL/GenBank/DDBJ whole genome shotgun (WGS) entry which is preliminary data.</text>
</comment>
<evidence type="ECO:0000256" key="15">
    <source>
        <dbReference type="ARBA" id="ARBA00049902"/>
    </source>
</evidence>
<evidence type="ECO:0000256" key="13">
    <source>
        <dbReference type="ARBA" id="ARBA00041418"/>
    </source>
</evidence>
<evidence type="ECO:0000256" key="7">
    <source>
        <dbReference type="ARBA" id="ARBA00022989"/>
    </source>
</evidence>
<feature type="transmembrane region" description="Helical" evidence="16">
    <location>
        <begin position="190"/>
        <end position="208"/>
    </location>
</feature>
<evidence type="ECO:0000256" key="2">
    <source>
        <dbReference type="ARBA" id="ARBA00022676"/>
    </source>
</evidence>
<keyword evidence="7 16" id="KW-1133">Transmembrane helix</keyword>
<evidence type="ECO:0000256" key="12">
    <source>
        <dbReference type="ARBA" id="ARBA00041185"/>
    </source>
</evidence>
<dbReference type="GO" id="GO:0005886">
    <property type="term" value="C:plasma membrane"/>
    <property type="evidence" value="ECO:0007669"/>
    <property type="project" value="TreeGrafter"/>
</dbReference>
<dbReference type="GO" id="GO:0051301">
    <property type="term" value="P:cell division"/>
    <property type="evidence" value="ECO:0007669"/>
    <property type="project" value="UniProtKB-KW"/>
</dbReference>
<keyword evidence="17" id="KW-0131">Cell cycle</keyword>
<protein>
    <recommendedName>
        <fullName evidence="12">Probable peptidoglycan glycosyltransferase FtsW</fullName>
        <ecNumber evidence="14">2.4.99.28</ecNumber>
    </recommendedName>
    <alternativeName>
        <fullName evidence="13">Cell division protein FtsW</fullName>
    </alternativeName>
    <alternativeName>
        <fullName evidence="10">Cell wall polymerase</fullName>
    </alternativeName>
    <alternativeName>
        <fullName evidence="9">Peptidoglycan polymerase</fullName>
    </alternativeName>
</protein>
<dbReference type="GO" id="GO:0008955">
    <property type="term" value="F:peptidoglycan glycosyltransferase activity"/>
    <property type="evidence" value="ECO:0007669"/>
    <property type="project" value="UniProtKB-EC"/>
</dbReference>
<name>A0A363NLH4_9SPHI</name>
<evidence type="ECO:0000256" key="1">
    <source>
        <dbReference type="ARBA" id="ARBA00004141"/>
    </source>
</evidence>
<dbReference type="Pfam" id="PF01098">
    <property type="entry name" value="FTSW_RODA_SPOVE"/>
    <property type="match status" value="1"/>
</dbReference>
<feature type="transmembrane region" description="Helical" evidence="16">
    <location>
        <begin position="315"/>
        <end position="340"/>
    </location>
</feature>